<protein>
    <submittedName>
        <fullName evidence="1">Uncharacterized protein</fullName>
    </submittedName>
</protein>
<evidence type="ECO:0000313" key="1">
    <source>
        <dbReference type="EMBL" id="MBX62588.1"/>
    </source>
</evidence>
<sequence>MELRPRPRNMLLDVTGWSSRYWKSDYVSTVE</sequence>
<organism evidence="1">
    <name type="scientific">Rhizophora mucronata</name>
    <name type="common">Asiatic mangrove</name>
    <dbReference type="NCBI Taxonomy" id="61149"/>
    <lineage>
        <taxon>Eukaryota</taxon>
        <taxon>Viridiplantae</taxon>
        <taxon>Streptophyta</taxon>
        <taxon>Embryophyta</taxon>
        <taxon>Tracheophyta</taxon>
        <taxon>Spermatophyta</taxon>
        <taxon>Magnoliopsida</taxon>
        <taxon>eudicotyledons</taxon>
        <taxon>Gunneridae</taxon>
        <taxon>Pentapetalae</taxon>
        <taxon>rosids</taxon>
        <taxon>fabids</taxon>
        <taxon>Malpighiales</taxon>
        <taxon>Rhizophoraceae</taxon>
        <taxon>Rhizophora</taxon>
    </lineage>
</organism>
<dbReference type="EMBL" id="GGEC01082104">
    <property type="protein sequence ID" value="MBX62588.1"/>
    <property type="molecule type" value="Transcribed_RNA"/>
</dbReference>
<proteinExistence type="predicted"/>
<reference evidence="1" key="1">
    <citation type="submission" date="2018-02" db="EMBL/GenBank/DDBJ databases">
        <title>Rhizophora mucronata_Transcriptome.</title>
        <authorList>
            <person name="Meera S.P."/>
            <person name="Sreeshan A."/>
            <person name="Augustine A."/>
        </authorList>
    </citation>
    <scope>NUCLEOTIDE SEQUENCE</scope>
    <source>
        <tissue evidence="1">Leaf</tissue>
    </source>
</reference>
<dbReference type="AlphaFoldDB" id="A0A2P2Q6I5"/>
<name>A0A2P2Q6I5_RHIMU</name>
<accession>A0A2P2Q6I5</accession>